<dbReference type="PANTHER" id="PTHR47151">
    <property type="entry name" value="LEU/ILE/VAL-BINDING ABC TRANSPORTER SUBUNIT"/>
    <property type="match status" value="1"/>
</dbReference>
<dbReference type="CDD" id="cd06342">
    <property type="entry name" value="PBP1_ABC_LIVBP-like"/>
    <property type="match status" value="1"/>
</dbReference>
<evidence type="ECO:0000256" key="1">
    <source>
        <dbReference type="ARBA" id="ARBA00022448"/>
    </source>
</evidence>
<sequence length="384" mass="39444">MNKKIQKALAVAATATLALGVVSISQAQAAAKVTTVSIAYQGPLSGGEAQTGIDEQNAVKFALKQYNDTNPAVKVTLVSVDDQGDPSVAGTVAPGTAANKNIIAVVGPAYSGATIASLPYYKAGNLPLISPSATRVSLTNPKDKASYGGPVFHRIPSTDAKQGPALAKYAVQGVTSPKVYVIDDQSSYSTGLRDYVLKQVAKSTLVGKDSIPNDATDFSATLSKIKSTDANVVIYTGYFSQASKLIKQLRGAGYKGVFAGGDGVLNQEFADLAGKDAEGARLTGGTIPLADADPALEVKFKAAMGVASGVYAVESYDATNIILAGIKAGKLTRLAMLNWINAYSGTGVAGNTISFDRFGDTAGAGFINGFVITNGKVVSKGQIK</sequence>
<dbReference type="EMBL" id="CAEZYI010000042">
    <property type="protein sequence ID" value="CAB4722332.1"/>
    <property type="molecule type" value="Genomic_DNA"/>
</dbReference>
<gene>
    <name evidence="5" type="ORF">UFOPK2662_00811</name>
</gene>
<dbReference type="InterPro" id="IPR000709">
    <property type="entry name" value="Leu_Ile_Val-bd"/>
</dbReference>
<protein>
    <submittedName>
        <fullName evidence="5">Unannotated protein</fullName>
    </submittedName>
</protein>
<dbReference type="InterPro" id="IPR028081">
    <property type="entry name" value="Leu-bd"/>
</dbReference>
<dbReference type="Gene3D" id="3.40.50.2300">
    <property type="match status" value="2"/>
</dbReference>
<keyword evidence="1" id="KW-0813">Transport</keyword>
<feature type="domain" description="Leucine-binding protein" evidence="4">
    <location>
        <begin position="35"/>
        <end position="354"/>
    </location>
</feature>
<evidence type="ECO:0000313" key="5">
    <source>
        <dbReference type="EMBL" id="CAB4722332.1"/>
    </source>
</evidence>
<dbReference type="InterPro" id="IPR028082">
    <property type="entry name" value="Peripla_BP_I"/>
</dbReference>
<evidence type="ECO:0000259" key="4">
    <source>
        <dbReference type="Pfam" id="PF13458"/>
    </source>
</evidence>
<evidence type="ECO:0000256" key="2">
    <source>
        <dbReference type="ARBA" id="ARBA00022729"/>
    </source>
</evidence>
<proteinExistence type="predicted"/>
<dbReference type="GO" id="GO:0006865">
    <property type="term" value="P:amino acid transport"/>
    <property type="evidence" value="ECO:0007669"/>
    <property type="project" value="UniProtKB-KW"/>
</dbReference>
<accession>A0A6J6RGU7</accession>
<dbReference type="SUPFAM" id="SSF53822">
    <property type="entry name" value="Periplasmic binding protein-like I"/>
    <property type="match status" value="1"/>
</dbReference>
<name>A0A6J6RGU7_9ZZZZ</name>
<dbReference type="AlphaFoldDB" id="A0A6J6RGU7"/>
<dbReference type="Pfam" id="PF13458">
    <property type="entry name" value="Peripla_BP_6"/>
    <property type="match status" value="1"/>
</dbReference>
<reference evidence="5" key="1">
    <citation type="submission" date="2020-05" db="EMBL/GenBank/DDBJ databases">
        <authorList>
            <person name="Chiriac C."/>
            <person name="Salcher M."/>
            <person name="Ghai R."/>
            <person name="Kavagutti S V."/>
        </authorList>
    </citation>
    <scope>NUCLEOTIDE SEQUENCE</scope>
</reference>
<organism evidence="5">
    <name type="scientific">freshwater metagenome</name>
    <dbReference type="NCBI Taxonomy" id="449393"/>
    <lineage>
        <taxon>unclassified sequences</taxon>
        <taxon>metagenomes</taxon>
        <taxon>ecological metagenomes</taxon>
    </lineage>
</organism>
<dbReference type="PRINTS" id="PR00337">
    <property type="entry name" value="LEUILEVALBP"/>
</dbReference>
<keyword evidence="2" id="KW-0732">Signal</keyword>
<dbReference type="PANTHER" id="PTHR47151:SF2">
    <property type="entry name" value="AMINO ACID BINDING PROTEIN"/>
    <property type="match status" value="1"/>
</dbReference>
<evidence type="ECO:0000256" key="3">
    <source>
        <dbReference type="ARBA" id="ARBA00022970"/>
    </source>
</evidence>
<keyword evidence="3" id="KW-0029">Amino-acid transport</keyword>